<feature type="signal peptide" evidence="1">
    <location>
        <begin position="1"/>
        <end position="20"/>
    </location>
</feature>
<evidence type="ECO:0000313" key="3">
    <source>
        <dbReference type="Proteomes" id="UP000784294"/>
    </source>
</evidence>
<proteinExistence type="predicted"/>
<organism evidence="2 3">
    <name type="scientific">Protopolystoma xenopodis</name>
    <dbReference type="NCBI Taxonomy" id="117903"/>
    <lineage>
        <taxon>Eukaryota</taxon>
        <taxon>Metazoa</taxon>
        <taxon>Spiralia</taxon>
        <taxon>Lophotrochozoa</taxon>
        <taxon>Platyhelminthes</taxon>
        <taxon>Monogenea</taxon>
        <taxon>Polyopisthocotylea</taxon>
        <taxon>Polystomatidea</taxon>
        <taxon>Polystomatidae</taxon>
        <taxon>Protopolystoma</taxon>
    </lineage>
</organism>
<reference evidence="2" key="1">
    <citation type="submission" date="2018-11" db="EMBL/GenBank/DDBJ databases">
        <authorList>
            <consortium name="Pathogen Informatics"/>
        </authorList>
    </citation>
    <scope>NUCLEOTIDE SEQUENCE</scope>
</reference>
<dbReference type="Proteomes" id="UP000784294">
    <property type="component" value="Unassembled WGS sequence"/>
</dbReference>
<dbReference type="EMBL" id="CAAALY010052692">
    <property type="protein sequence ID" value="VEL21706.1"/>
    <property type="molecule type" value="Genomic_DNA"/>
</dbReference>
<gene>
    <name evidence="2" type="ORF">PXEA_LOCUS15146</name>
</gene>
<feature type="chain" id="PRO_5018758465" evidence="1">
    <location>
        <begin position="21"/>
        <end position="108"/>
    </location>
</feature>
<comment type="caution">
    <text evidence="2">The sequence shown here is derived from an EMBL/GenBank/DDBJ whole genome shotgun (WGS) entry which is preliminary data.</text>
</comment>
<name>A0A3S5BWJ5_9PLAT</name>
<evidence type="ECO:0000313" key="2">
    <source>
        <dbReference type="EMBL" id="VEL21706.1"/>
    </source>
</evidence>
<sequence length="108" mass="11742">MRLCLAVGLLLVVWAGIGLTAPVPLGDDAKQRNKRDDGLQSLATSAVQAGDRSSGVTNEGRFVEVMCCQTFESTAICALHGRWKQNQNGRIAERDAFVQDVFAFFRLG</sequence>
<evidence type="ECO:0000256" key="1">
    <source>
        <dbReference type="SAM" id="SignalP"/>
    </source>
</evidence>
<protein>
    <submittedName>
        <fullName evidence="2">Uncharacterized protein</fullName>
    </submittedName>
</protein>
<dbReference type="AlphaFoldDB" id="A0A3S5BWJ5"/>
<keyword evidence="1" id="KW-0732">Signal</keyword>
<keyword evidence="3" id="KW-1185">Reference proteome</keyword>
<accession>A0A3S5BWJ5</accession>